<proteinExistence type="predicted"/>
<name>A0A1I8F8I7_9PLAT</name>
<accession>A0A1I8F8I7</accession>
<feature type="compositionally biased region" description="Low complexity" evidence="1">
    <location>
        <begin position="134"/>
        <end position="157"/>
    </location>
</feature>
<evidence type="ECO:0000256" key="1">
    <source>
        <dbReference type="SAM" id="MobiDB-lite"/>
    </source>
</evidence>
<feature type="compositionally biased region" description="Basic and acidic residues" evidence="1">
    <location>
        <begin position="326"/>
        <end position="340"/>
    </location>
</feature>
<dbReference type="Proteomes" id="UP000095280">
    <property type="component" value="Unplaced"/>
</dbReference>
<reference evidence="3" key="1">
    <citation type="submission" date="2016-11" db="UniProtKB">
        <authorList>
            <consortium name="WormBaseParasite"/>
        </authorList>
    </citation>
    <scope>IDENTIFICATION</scope>
</reference>
<protein>
    <submittedName>
        <fullName evidence="3">PID domain-containing protein</fullName>
    </submittedName>
</protein>
<keyword evidence="2" id="KW-1185">Reference proteome</keyword>
<feature type="region of interest" description="Disordered" evidence="1">
    <location>
        <begin position="120"/>
        <end position="196"/>
    </location>
</feature>
<evidence type="ECO:0000313" key="2">
    <source>
        <dbReference type="Proteomes" id="UP000095280"/>
    </source>
</evidence>
<feature type="region of interest" description="Disordered" evidence="1">
    <location>
        <begin position="304"/>
        <end position="340"/>
    </location>
</feature>
<sequence length="340" mass="36191">TAPSAEAALAPYSLTQPDPFKLSYGLATNYLCREAASAAEAPTTADGAVAERKADILAIGIPSGLEEQHQMRTLALLTKIRVPVSETQKCLYSSARDLGIEVLWLLDKLLEKLRMRQGRPTLWPGPKAFASPAAQRPSRGQSRGQSSRASGPAAGSRDGQSRRSPAMTSGRPRAASAMIQHAEKKRQKPPPWPLSDARERTRLRERCAASAACGRGLDSFHLLATASGEGELLLRNGRRSSRPTRLTNDLEAVSPGLAGRLGAAATAVLAASKQKRIGGVPASRGGFDAVAGVASVDQPVSLGQGSRGGWGALQPLQPRADLSDQETERDRHLQQDVRQY</sequence>
<evidence type="ECO:0000313" key="3">
    <source>
        <dbReference type="WBParaSite" id="maker-unitig_24032-snap-gene-0.1-mRNA-1"/>
    </source>
</evidence>
<dbReference type="WBParaSite" id="maker-unitig_24032-snap-gene-0.1-mRNA-1">
    <property type="protein sequence ID" value="maker-unitig_24032-snap-gene-0.1-mRNA-1"/>
    <property type="gene ID" value="maker-unitig_24032-snap-gene-0.1"/>
</dbReference>
<dbReference type="AlphaFoldDB" id="A0A1I8F8I7"/>
<organism evidence="2 3">
    <name type="scientific">Macrostomum lignano</name>
    <dbReference type="NCBI Taxonomy" id="282301"/>
    <lineage>
        <taxon>Eukaryota</taxon>
        <taxon>Metazoa</taxon>
        <taxon>Spiralia</taxon>
        <taxon>Lophotrochozoa</taxon>
        <taxon>Platyhelminthes</taxon>
        <taxon>Rhabditophora</taxon>
        <taxon>Macrostomorpha</taxon>
        <taxon>Macrostomida</taxon>
        <taxon>Macrostomidae</taxon>
        <taxon>Macrostomum</taxon>
    </lineage>
</organism>